<keyword evidence="9 13" id="KW-0067">ATP-binding</keyword>
<evidence type="ECO:0000256" key="3">
    <source>
        <dbReference type="ARBA" id="ARBA00012937"/>
    </source>
</evidence>
<dbReference type="PROSITE" id="PS00181">
    <property type="entry name" value="GLNA_ATP"/>
    <property type="match status" value="1"/>
</dbReference>
<dbReference type="SUPFAM" id="SSF54368">
    <property type="entry name" value="Glutamine synthetase, N-terminal domain"/>
    <property type="match status" value="1"/>
</dbReference>
<dbReference type="InterPro" id="IPR014746">
    <property type="entry name" value="Gln_synth/guanido_kin_cat_dom"/>
</dbReference>
<dbReference type="Gene3D" id="3.30.590.10">
    <property type="entry name" value="Glutamine synthetase/guanido kinase, catalytic domain"/>
    <property type="match status" value="1"/>
</dbReference>
<evidence type="ECO:0000256" key="2">
    <source>
        <dbReference type="ARBA" id="ARBA00009897"/>
    </source>
</evidence>
<feature type="domain" description="GS catalytic" evidence="19">
    <location>
        <begin position="111"/>
        <end position="445"/>
    </location>
</feature>
<dbReference type="PROSITE" id="PS00180">
    <property type="entry name" value="GLNA_1"/>
    <property type="match status" value="1"/>
</dbReference>
<dbReference type="Pfam" id="PF00120">
    <property type="entry name" value="Gln-synt_C"/>
    <property type="match status" value="1"/>
</dbReference>
<name>A0A084GKS6_METID</name>
<dbReference type="InterPro" id="IPR004809">
    <property type="entry name" value="Gln_synth_I"/>
</dbReference>
<dbReference type="GO" id="GO:0004356">
    <property type="term" value="F:glutamine synthetase activity"/>
    <property type="evidence" value="ECO:0007669"/>
    <property type="project" value="UniProtKB-EC"/>
</dbReference>
<feature type="binding site" evidence="14">
    <location>
        <position position="197"/>
    </location>
    <ligand>
        <name>Mg(2+)</name>
        <dbReference type="ChEBI" id="CHEBI:18420"/>
        <label>1</label>
    </ligand>
</feature>
<dbReference type="NCBIfam" id="TIGR00653">
    <property type="entry name" value="GlnA"/>
    <property type="match status" value="1"/>
</dbReference>
<evidence type="ECO:0000256" key="8">
    <source>
        <dbReference type="ARBA" id="ARBA00022741"/>
    </source>
</evidence>
<evidence type="ECO:0000256" key="5">
    <source>
        <dbReference type="ARBA" id="ARBA00022490"/>
    </source>
</evidence>
<evidence type="ECO:0000256" key="12">
    <source>
        <dbReference type="PIRSR" id="PIRSR604809-1"/>
    </source>
</evidence>
<evidence type="ECO:0000256" key="13">
    <source>
        <dbReference type="PIRSR" id="PIRSR604809-2"/>
    </source>
</evidence>
<comment type="caution">
    <text evidence="20">The sequence shown here is derived from an EMBL/GenBank/DDBJ whole genome shotgun (WGS) entry which is preliminary data.</text>
</comment>
<dbReference type="STRING" id="246786.GS18_0218315"/>
<reference evidence="20 21" key="1">
    <citation type="journal article" date="2005" name="Int. J. Syst. Evol. Microbiol.">
        <title>Bacillus cibi sp. nov., isolated from jeotgal, a traditional Korean fermented seafood.</title>
        <authorList>
            <person name="Yoon J.H."/>
            <person name="Lee C.H."/>
            <person name="Oh T.K."/>
        </authorList>
    </citation>
    <scope>NUCLEOTIDE SEQUENCE [LARGE SCALE GENOMIC DNA]</scope>
    <source>
        <strain evidence="20 21">DSM 16189</strain>
    </source>
</reference>
<dbReference type="EMBL" id="JNVC02000015">
    <property type="protein sequence ID" value="KEZ47938.1"/>
    <property type="molecule type" value="Genomic_DNA"/>
</dbReference>
<dbReference type="PROSITE" id="PS51986">
    <property type="entry name" value="GS_BETA_GRASP"/>
    <property type="match status" value="1"/>
</dbReference>
<feature type="binding site" evidence="14">
    <location>
        <position position="334"/>
    </location>
    <ligand>
        <name>Mg(2+)</name>
        <dbReference type="ChEBI" id="CHEBI:18420"/>
        <label>1</label>
    </ligand>
</feature>
<evidence type="ECO:0000313" key="20">
    <source>
        <dbReference type="EMBL" id="KEZ47938.1"/>
    </source>
</evidence>
<comment type="similarity">
    <text evidence="2 15 16">Belongs to the glutamine synthetase family.</text>
</comment>
<evidence type="ECO:0000256" key="4">
    <source>
        <dbReference type="ARBA" id="ARBA00021364"/>
    </source>
</evidence>
<dbReference type="InterPro" id="IPR008146">
    <property type="entry name" value="Gln_synth_cat_dom"/>
</dbReference>
<dbReference type="Gene3D" id="3.10.20.70">
    <property type="entry name" value="Glutamine synthetase, N-terminal domain"/>
    <property type="match status" value="1"/>
</dbReference>
<evidence type="ECO:0000256" key="6">
    <source>
        <dbReference type="ARBA" id="ARBA00022598"/>
    </source>
</evidence>
<dbReference type="PANTHER" id="PTHR43785">
    <property type="entry name" value="GAMMA-GLUTAMYLPUTRESCINE SYNTHETASE"/>
    <property type="match status" value="1"/>
</dbReference>
<feature type="binding site" evidence="14">
    <location>
        <position position="134"/>
    </location>
    <ligand>
        <name>Mg(2+)</name>
        <dbReference type="ChEBI" id="CHEBI:18420"/>
        <label>1</label>
    </ligand>
</feature>
<evidence type="ECO:0000256" key="10">
    <source>
        <dbReference type="ARBA" id="ARBA00022842"/>
    </source>
</evidence>
<feature type="binding site" evidence="12">
    <location>
        <begin position="241"/>
        <end position="242"/>
    </location>
    <ligand>
        <name>L-glutamate</name>
        <dbReference type="ChEBI" id="CHEBI:29985"/>
    </ligand>
</feature>
<comment type="cofactor">
    <cofactor evidence="14">
        <name>Mg(2+)</name>
        <dbReference type="ChEBI" id="CHEBI:18420"/>
    </cofactor>
    <text evidence="14">Binds 2 Mg(2+) ions per subunit.</text>
</comment>
<feature type="binding site" evidence="13">
    <location>
        <position position="317"/>
    </location>
    <ligand>
        <name>ATP</name>
        <dbReference type="ChEBI" id="CHEBI:30616"/>
    </ligand>
</feature>
<comment type="subcellular location">
    <subcellularLocation>
        <location evidence="1">Cytoplasm</location>
    </subcellularLocation>
</comment>
<evidence type="ECO:0000313" key="21">
    <source>
        <dbReference type="Proteomes" id="UP000028549"/>
    </source>
</evidence>
<feature type="binding site" evidence="13">
    <location>
        <begin position="200"/>
        <end position="202"/>
    </location>
    <ligand>
        <name>ATP</name>
        <dbReference type="ChEBI" id="CHEBI:30616"/>
    </ligand>
</feature>
<dbReference type="SUPFAM" id="SSF55931">
    <property type="entry name" value="Glutamine synthetase/guanido kinase"/>
    <property type="match status" value="1"/>
</dbReference>
<comment type="catalytic activity">
    <reaction evidence="11 17">
        <text>L-glutamate + NH4(+) + ATP = L-glutamine + ADP + phosphate + H(+)</text>
        <dbReference type="Rhea" id="RHEA:16169"/>
        <dbReference type="ChEBI" id="CHEBI:15378"/>
        <dbReference type="ChEBI" id="CHEBI:28938"/>
        <dbReference type="ChEBI" id="CHEBI:29985"/>
        <dbReference type="ChEBI" id="CHEBI:30616"/>
        <dbReference type="ChEBI" id="CHEBI:43474"/>
        <dbReference type="ChEBI" id="CHEBI:58359"/>
        <dbReference type="ChEBI" id="CHEBI:456216"/>
        <dbReference type="EC" id="6.3.1.2"/>
    </reaction>
</comment>
<dbReference type="InterPro" id="IPR036651">
    <property type="entry name" value="Gln_synt_N_sf"/>
</dbReference>
<evidence type="ECO:0000256" key="14">
    <source>
        <dbReference type="PIRSR" id="PIRSR604809-3"/>
    </source>
</evidence>
<gene>
    <name evidence="20" type="ORF">GS18_0218315</name>
</gene>
<feature type="binding site" evidence="12">
    <location>
        <position position="299"/>
    </location>
    <ligand>
        <name>L-glutamate</name>
        <dbReference type="ChEBI" id="CHEBI:29985"/>
    </ligand>
</feature>
<keyword evidence="10 14" id="KW-0460">Magnesium</keyword>
<evidence type="ECO:0000256" key="16">
    <source>
        <dbReference type="RuleBase" id="RU000384"/>
    </source>
</evidence>
<dbReference type="Pfam" id="PF03951">
    <property type="entry name" value="Gln-synt_N"/>
    <property type="match status" value="1"/>
</dbReference>
<keyword evidence="8 13" id="KW-0547">Nucleotide-binding</keyword>
<feature type="binding site" evidence="13">
    <location>
        <position position="185"/>
    </location>
    <ligand>
        <name>ATP</name>
        <dbReference type="ChEBI" id="CHEBI:30616"/>
    </ligand>
</feature>
<evidence type="ECO:0000256" key="15">
    <source>
        <dbReference type="PROSITE-ProRule" id="PRU01330"/>
    </source>
</evidence>
<dbReference type="InterPro" id="IPR027303">
    <property type="entry name" value="Gln_synth_gly_rich_site"/>
</dbReference>
<dbReference type="GO" id="GO:0046872">
    <property type="term" value="F:metal ion binding"/>
    <property type="evidence" value="ECO:0007669"/>
    <property type="project" value="UniProtKB-KW"/>
</dbReference>
<evidence type="ECO:0000256" key="7">
    <source>
        <dbReference type="ARBA" id="ARBA00022723"/>
    </source>
</evidence>
<protein>
    <recommendedName>
        <fullName evidence="4 17">Glutamine synthetase</fullName>
        <ecNumber evidence="3 17">6.3.1.2</ecNumber>
    </recommendedName>
</protein>
<dbReference type="PROSITE" id="PS51987">
    <property type="entry name" value="GS_CATALYTIC"/>
    <property type="match status" value="1"/>
</dbReference>
<feature type="domain" description="GS beta-grasp" evidence="18">
    <location>
        <begin position="18"/>
        <end position="104"/>
    </location>
</feature>
<dbReference type="SMART" id="SM01230">
    <property type="entry name" value="Gln-synt_C"/>
    <property type="match status" value="1"/>
</dbReference>
<keyword evidence="21" id="KW-1185">Reference proteome</keyword>
<dbReference type="InterPro" id="IPR008147">
    <property type="entry name" value="Gln_synt_N"/>
</dbReference>
<proteinExistence type="inferred from homology"/>
<keyword evidence="6 17" id="KW-0436">Ligase</keyword>
<dbReference type="PANTHER" id="PTHR43785:SF12">
    <property type="entry name" value="TYPE-1 GLUTAMINE SYNTHETASE 2"/>
    <property type="match status" value="1"/>
</dbReference>
<evidence type="ECO:0000256" key="9">
    <source>
        <dbReference type="ARBA" id="ARBA00022840"/>
    </source>
</evidence>
<dbReference type="GO" id="GO:0005524">
    <property type="term" value="F:ATP binding"/>
    <property type="evidence" value="ECO:0007669"/>
    <property type="project" value="UniProtKB-KW"/>
</dbReference>
<feature type="binding site" evidence="12">
    <location>
        <position position="336"/>
    </location>
    <ligand>
        <name>L-glutamate</name>
        <dbReference type="ChEBI" id="CHEBI:29985"/>
    </ligand>
</feature>
<dbReference type="Proteomes" id="UP000028549">
    <property type="component" value="Unassembled WGS sequence"/>
</dbReference>
<feature type="binding site" evidence="14">
    <location>
        <position position="246"/>
    </location>
    <ligand>
        <name>Mg(2+)</name>
        <dbReference type="ChEBI" id="CHEBI:18420"/>
        <label>1</label>
    </ligand>
</feature>
<dbReference type="AlphaFoldDB" id="A0A084GKS6"/>
<dbReference type="InterPro" id="IPR027302">
    <property type="entry name" value="Gln_synth_N_conserv_site"/>
</dbReference>
<keyword evidence="5" id="KW-0963">Cytoplasm</keyword>
<evidence type="ECO:0000259" key="19">
    <source>
        <dbReference type="PROSITE" id="PS51987"/>
    </source>
</evidence>
<dbReference type="OrthoDB" id="9807095at2"/>
<evidence type="ECO:0000256" key="17">
    <source>
        <dbReference type="RuleBase" id="RU004356"/>
    </source>
</evidence>
<dbReference type="GO" id="GO:0006542">
    <property type="term" value="P:glutamine biosynthetic process"/>
    <property type="evidence" value="ECO:0007669"/>
    <property type="project" value="InterPro"/>
</dbReference>
<sequence length="445" mass="50601">MLTILDTLSEIKAEIAEKHVELLHLQFVDLEGNLKHVTITADQIDEAVEGKMMFDGSSITGFCPINQSDLYLKPDLNTFAIIPWSVEEKYAEARFLCSIHNPDMTPYEGDPRFVLQQAMKRAKSLSYSISIGPELEFFLFKTDENGNPTTNPHDLGGYFEPAHDLGEKVRLEIYRTLKAMGFKIEASHHEVANGQHEINFRFNDALTSADNATTYKWVVKNVAKQFNLHASFMPKPVQGINGSGMHVNISLLKDRENTFYDENDDMQLSNEAYYFINGILTYIEEVTAITNPIVNSYKRLVPGFEAPCYIAWSTSNRSTLIRIPAKREAATRIEVRHPDPSANPYLAYAAIAEAGMAGIALSEFPKAAVHDDIFSMTESERLEKGIKHLPDNLETALDLLENGPLAKMVLGPHVFRQFLLHKRAEWHEYRNTVHLWEIERYQMKF</sequence>
<evidence type="ECO:0000256" key="11">
    <source>
        <dbReference type="ARBA" id="ARBA00049436"/>
    </source>
</evidence>
<keyword evidence="7 14" id="KW-0479">Metal-binding</keyword>
<feature type="binding site" evidence="14">
    <location>
        <position position="190"/>
    </location>
    <ligand>
        <name>Mg(2+)</name>
        <dbReference type="ChEBI" id="CHEBI:18420"/>
        <label>1</label>
    </ligand>
</feature>
<dbReference type="GO" id="GO:0005737">
    <property type="term" value="C:cytoplasm"/>
    <property type="evidence" value="ECO:0007669"/>
    <property type="project" value="UniProtKB-SubCell"/>
</dbReference>
<feature type="binding site" evidence="14">
    <location>
        <position position="136"/>
    </location>
    <ligand>
        <name>Mg(2+)</name>
        <dbReference type="ChEBI" id="CHEBI:18420"/>
        <label>1</label>
    </ligand>
</feature>
<evidence type="ECO:0000259" key="18">
    <source>
        <dbReference type="PROSITE" id="PS51986"/>
    </source>
</evidence>
<feature type="binding site" evidence="12">
    <location>
        <position position="317"/>
    </location>
    <ligand>
        <name>L-glutamate</name>
        <dbReference type="ChEBI" id="CHEBI:29985"/>
    </ligand>
</feature>
<feature type="binding site" evidence="12">
    <location>
        <position position="305"/>
    </location>
    <ligand>
        <name>L-glutamate</name>
        <dbReference type="ChEBI" id="CHEBI:29985"/>
    </ligand>
</feature>
<accession>A0A084GKS6</accession>
<dbReference type="EC" id="6.3.1.2" evidence="3 17"/>
<evidence type="ECO:0000256" key="1">
    <source>
        <dbReference type="ARBA" id="ARBA00004496"/>
    </source>
</evidence>
<dbReference type="RefSeq" id="WP_029566690.1">
    <property type="nucleotide sequence ID" value="NZ_JNVC02000015.1"/>
</dbReference>
<organism evidence="20 21">
    <name type="scientific">Metabacillus indicus</name>
    <name type="common">Bacillus indicus</name>
    <dbReference type="NCBI Taxonomy" id="246786"/>
    <lineage>
        <taxon>Bacteria</taxon>
        <taxon>Bacillati</taxon>
        <taxon>Bacillota</taxon>
        <taxon>Bacilli</taxon>
        <taxon>Bacillales</taxon>
        <taxon>Bacillaceae</taxon>
        <taxon>Metabacillus</taxon>
    </lineage>
</organism>